<keyword evidence="3" id="KW-0862">Zinc</keyword>
<feature type="domain" description="RING-type" evidence="7">
    <location>
        <begin position="192"/>
        <end position="235"/>
    </location>
</feature>
<sequence length="274" mass="29747">MGRCGATPESRGADCSRHPDGAQSPGGTDTDHPLASLPLPAPIWGYRFQQGTLLDPVRLQLPLPSHLPSALPSSIAYINVTHSITPLMELLICVLMSILSLPLSNLLIFLTRILLRRLAPPLIELHAGTDFPRPMAGSTIRGSGGGDEDDLRRSTSVPPVARVVDLLPCGVNLSVARYRRPSDEASAAAADCVVCLSGIEEGEEIRELRCRHLFHRRCLDRWLALRRPATCPLCRDALVPAEPVAAKGGDAADEEELGESAAVLLFAYVQWWMW</sequence>
<gene>
    <name evidence="8" type="ORF">Cni_G25152</name>
</gene>
<evidence type="ECO:0000256" key="1">
    <source>
        <dbReference type="ARBA" id="ARBA00022723"/>
    </source>
</evidence>
<dbReference type="Pfam" id="PF13639">
    <property type="entry name" value="zf-RING_2"/>
    <property type="match status" value="1"/>
</dbReference>
<protein>
    <recommendedName>
        <fullName evidence="7">RING-type domain-containing protein</fullName>
    </recommendedName>
</protein>
<dbReference type="InterPro" id="IPR011016">
    <property type="entry name" value="Znf_RING-CH"/>
</dbReference>
<evidence type="ECO:0000313" key="9">
    <source>
        <dbReference type="Proteomes" id="UP001327560"/>
    </source>
</evidence>
<keyword evidence="9" id="KW-1185">Reference proteome</keyword>
<keyword evidence="6" id="KW-0812">Transmembrane</keyword>
<feature type="region of interest" description="Disordered" evidence="5">
    <location>
        <begin position="1"/>
        <end position="32"/>
    </location>
</feature>
<evidence type="ECO:0000256" key="3">
    <source>
        <dbReference type="ARBA" id="ARBA00022833"/>
    </source>
</evidence>
<evidence type="ECO:0000256" key="2">
    <source>
        <dbReference type="ARBA" id="ARBA00022771"/>
    </source>
</evidence>
<dbReference type="Gene3D" id="3.30.40.10">
    <property type="entry name" value="Zinc/RING finger domain, C3HC4 (zinc finger)"/>
    <property type="match status" value="1"/>
</dbReference>
<accession>A0AAQ3QQ89</accession>
<dbReference type="SMART" id="SM00744">
    <property type="entry name" value="RINGv"/>
    <property type="match status" value="1"/>
</dbReference>
<feature type="region of interest" description="Disordered" evidence="5">
    <location>
        <begin position="134"/>
        <end position="154"/>
    </location>
</feature>
<proteinExistence type="predicted"/>
<keyword evidence="1" id="KW-0479">Metal-binding</keyword>
<dbReference type="InterPro" id="IPR001841">
    <property type="entry name" value="Znf_RING"/>
</dbReference>
<keyword evidence="6" id="KW-1133">Transmembrane helix</keyword>
<dbReference type="InterPro" id="IPR013083">
    <property type="entry name" value="Znf_RING/FYVE/PHD"/>
</dbReference>
<evidence type="ECO:0000256" key="5">
    <source>
        <dbReference type="SAM" id="MobiDB-lite"/>
    </source>
</evidence>
<dbReference type="GO" id="GO:0008270">
    <property type="term" value="F:zinc ion binding"/>
    <property type="evidence" value="ECO:0007669"/>
    <property type="project" value="UniProtKB-KW"/>
</dbReference>
<dbReference type="Proteomes" id="UP001327560">
    <property type="component" value="Chromosome 8"/>
</dbReference>
<evidence type="ECO:0000256" key="4">
    <source>
        <dbReference type="PROSITE-ProRule" id="PRU00175"/>
    </source>
</evidence>
<dbReference type="SUPFAM" id="SSF57850">
    <property type="entry name" value="RING/U-box"/>
    <property type="match status" value="1"/>
</dbReference>
<dbReference type="PROSITE" id="PS50089">
    <property type="entry name" value="ZF_RING_2"/>
    <property type="match status" value="1"/>
</dbReference>
<dbReference type="AlphaFoldDB" id="A0AAQ3QQ89"/>
<organism evidence="8 9">
    <name type="scientific">Canna indica</name>
    <name type="common">Indian-shot</name>
    <dbReference type="NCBI Taxonomy" id="4628"/>
    <lineage>
        <taxon>Eukaryota</taxon>
        <taxon>Viridiplantae</taxon>
        <taxon>Streptophyta</taxon>
        <taxon>Embryophyta</taxon>
        <taxon>Tracheophyta</taxon>
        <taxon>Spermatophyta</taxon>
        <taxon>Magnoliopsida</taxon>
        <taxon>Liliopsida</taxon>
        <taxon>Zingiberales</taxon>
        <taxon>Cannaceae</taxon>
        <taxon>Canna</taxon>
    </lineage>
</organism>
<name>A0AAQ3QQ89_9LILI</name>
<reference evidence="8 9" key="1">
    <citation type="submission" date="2023-10" db="EMBL/GenBank/DDBJ databases">
        <title>Chromosome-scale genome assembly provides insights into flower coloration mechanisms of Canna indica.</title>
        <authorList>
            <person name="Li C."/>
        </authorList>
    </citation>
    <scope>NUCLEOTIDE SEQUENCE [LARGE SCALE GENOMIC DNA]</scope>
    <source>
        <tissue evidence="8">Flower</tissue>
    </source>
</reference>
<keyword evidence="2 4" id="KW-0863">Zinc-finger</keyword>
<dbReference type="SMART" id="SM00184">
    <property type="entry name" value="RING"/>
    <property type="match status" value="1"/>
</dbReference>
<dbReference type="CDD" id="cd16448">
    <property type="entry name" value="RING-H2"/>
    <property type="match status" value="1"/>
</dbReference>
<feature type="compositionally biased region" description="Basic and acidic residues" evidence="5">
    <location>
        <begin position="11"/>
        <end position="20"/>
    </location>
</feature>
<dbReference type="PANTHER" id="PTHR47662">
    <property type="entry name" value="RING-TYPE DOMAIN-CONTAINING PROTEIN"/>
    <property type="match status" value="1"/>
</dbReference>
<evidence type="ECO:0000256" key="6">
    <source>
        <dbReference type="SAM" id="Phobius"/>
    </source>
</evidence>
<dbReference type="PANTHER" id="PTHR47662:SF1">
    <property type="entry name" value="RING-TYPE DOMAIN-CONTAINING PROTEIN"/>
    <property type="match status" value="1"/>
</dbReference>
<evidence type="ECO:0000259" key="7">
    <source>
        <dbReference type="PROSITE" id="PS50089"/>
    </source>
</evidence>
<keyword evidence="6" id="KW-0472">Membrane</keyword>
<feature type="transmembrane region" description="Helical" evidence="6">
    <location>
        <begin position="87"/>
        <end position="110"/>
    </location>
</feature>
<dbReference type="EMBL" id="CP136897">
    <property type="protein sequence ID" value="WOL16365.1"/>
    <property type="molecule type" value="Genomic_DNA"/>
</dbReference>
<evidence type="ECO:0000313" key="8">
    <source>
        <dbReference type="EMBL" id="WOL16365.1"/>
    </source>
</evidence>